<feature type="region of interest" description="Disordered" evidence="1">
    <location>
        <begin position="301"/>
        <end position="352"/>
    </location>
</feature>
<gene>
    <name evidence="4" type="ORF">NGATSA_3005100</name>
</gene>
<dbReference type="Gene3D" id="2.60.120.10">
    <property type="entry name" value="Jelly Rolls"/>
    <property type="match status" value="1"/>
</dbReference>
<dbReference type="InterPro" id="IPR036691">
    <property type="entry name" value="Endo/exonu/phosph_ase_sf"/>
</dbReference>
<protein>
    <submittedName>
        <fullName evidence="4">Ion channel</fullName>
    </submittedName>
</protein>
<dbReference type="Gene3D" id="3.60.10.10">
    <property type="entry name" value="Endonuclease/exonuclease/phosphatase"/>
    <property type="match status" value="1"/>
</dbReference>
<accession>I2CPF6</accession>
<dbReference type="SUPFAM" id="SSF51197">
    <property type="entry name" value="Clavaminate synthase-like"/>
    <property type="match status" value="1"/>
</dbReference>
<evidence type="ECO:0000259" key="2">
    <source>
        <dbReference type="Pfam" id="PF13621"/>
    </source>
</evidence>
<feature type="compositionally biased region" description="Basic and acidic residues" evidence="1">
    <location>
        <begin position="219"/>
        <end position="229"/>
    </location>
</feature>
<feature type="non-terminal residue" evidence="4">
    <location>
        <position position="352"/>
    </location>
</feature>
<dbReference type="Pfam" id="PF13621">
    <property type="entry name" value="Cupin_8"/>
    <property type="match status" value="1"/>
</dbReference>
<sequence>MPADEDDYDNRGGGGRMRYEATSNTTVAPAAVSSAAQPPALTSVEAAAVYKVRVPSYTDRIWLHSLPDVANALSFQSYELCDALWESDHRPVSAVLHLDLRPALNLHRAYLQAYTPRAPLLPLPPRSPTAMMKNKVSSFFNGTSHTGGIGGSDMVKKGLRRSEGSQGGNRSTPSNRRLDVETAAAAAVKAIAGYPTTQPSTPSSAPALLQPAPAQAGEGGREGESSSGLHHDYHDNLYILLGGRKVFRLYAPSEAPNMYTLGKLRLVHGNGRLNYYGQPLTCADGREKNAVKAWEAARRLEEVARRSEKESGKEGGREREEEALEAALEAVLDAELEGEEREEGQEKEEEED</sequence>
<feature type="domain" description="Cupin-like" evidence="2">
    <location>
        <begin position="224"/>
        <end position="260"/>
    </location>
</feature>
<dbReference type="EMBL" id="JU966585">
    <property type="protein sequence ID" value="AFJ68789.1"/>
    <property type="molecule type" value="mRNA"/>
</dbReference>
<dbReference type="AlphaFoldDB" id="I2CPF6"/>
<evidence type="ECO:0000313" key="4">
    <source>
        <dbReference type="EMBL" id="AFJ68789.1"/>
    </source>
</evidence>
<evidence type="ECO:0000256" key="1">
    <source>
        <dbReference type="SAM" id="MobiDB-lite"/>
    </source>
</evidence>
<dbReference type="GO" id="GO:0016791">
    <property type="term" value="F:phosphatase activity"/>
    <property type="evidence" value="ECO:0007669"/>
    <property type="project" value="InterPro"/>
</dbReference>
<feature type="domain" description="Inositol polyphosphate-related phosphatase" evidence="3">
    <location>
        <begin position="50"/>
        <end position="94"/>
    </location>
</feature>
<organism evidence="4">
    <name type="scientific">Nannochloropsis gaditana (strain CCMP526)</name>
    <name type="common">Green microalga</name>
    <name type="synonym">Microchloropsis gaditana</name>
    <dbReference type="NCBI Taxonomy" id="1093141"/>
    <lineage>
        <taxon>Eukaryota</taxon>
        <taxon>Sar</taxon>
        <taxon>Stramenopiles</taxon>
        <taxon>Ochrophyta</taxon>
        <taxon>Eustigmatophyceae</taxon>
        <taxon>Eustigmatales</taxon>
        <taxon>Monodopsidaceae</taxon>
        <taxon>Nannochloropsis</taxon>
    </lineage>
</organism>
<dbReference type="Pfam" id="PF22669">
    <property type="entry name" value="Exo_endo_phos2"/>
    <property type="match status" value="1"/>
</dbReference>
<reference evidence="4" key="2">
    <citation type="journal article" date="2012" name="Nat. Commun.">
        <title>Draft genome sequence and genetic transformation of the oleaginous alga Nannochloropis gaditana.</title>
        <authorList>
            <person name="Radakovits R."/>
            <person name="Jinkerson R.E."/>
            <person name="Fuerstenberg S.I."/>
            <person name="Tae H."/>
            <person name="Settlage R.E."/>
            <person name="Boore J.L."/>
            <person name="Posewitz M.C."/>
        </authorList>
    </citation>
    <scope>NUCLEOTIDE SEQUENCE</scope>
    <source>
        <strain evidence="4">CCMP526</strain>
    </source>
</reference>
<feature type="compositionally biased region" description="Basic and acidic residues" evidence="1">
    <location>
        <begin position="154"/>
        <end position="163"/>
    </location>
</feature>
<dbReference type="SUPFAM" id="SSF56219">
    <property type="entry name" value="DNase I-like"/>
    <property type="match status" value="1"/>
</dbReference>
<feature type="compositionally biased region" description="Acidic residues" evidence="1">
    <location>
        <begin position="332"/>
        <end position="352"/>
    </location>
</feature>
<evidence type="ECO:0000259" key="3">
    <source>
        <dbReference type="Pfam" id="PF22669"/>
    </source>
</evidence>
<name>I2CPF6_NANGC</name>
<dbReference type="InterPro" id="IPR014710">
    <property type="entry name" value="RmlC-like_jellyroll"/>
</dbReference>
<dbReference type="InterPro" id="IPR041667">
    <property type="entry name" value="Cupin_8"/>
</dbReference>
<feature type="compositionally biased region" description="Basic and acidic residues" evidence="1">
    <location>
        <begin position="301"/>
        <end position="320"/>
    </location>
</feature>
<feature type="region of interest" description="Disordered" evidence="1">
    <location>
        <begin position="194"/>
        <end position="229"/>
    </location>
</feature>
<dbReference type="InterPro" id="IPR000300">
    <property type="entry name" value="IPPc"/>
</dbReference>
<reference evidence="4" key="1">
    <citation type="journal article" date="2012" name="Bioengineered">
        <title>Additional insights into the genome of the oleaginous model alga Nannochloropsis gaditana.</title>
        <authorList>
            <person name="Jinkerson R.E."/>
            <person name="Radakovits R."/>
            <person name="Posewitz M.C."/>
        </authorList>
    </citation>
    <scope>NUCLEOTIDE SEQUENCE</scope>
    <source>
        <strain evidence="4">CCMP526</strain>
    </source>
</reference>
<feature type="region of interest" description="Disordered" evidence="1">
    <location>
        <begin position="142"/>
        <end position="178"/>
    </location>
</feature>
<feature type="compositionally biased region" description="Low complexity" evidence="1">
    <location>
        <begin position="194"/>
        <end position="216"/>
    </location>
</feature>
<proteinExistence type="evidence at transcript level"/>
<dbReference type="GO" id="GO:0046856">
    <property type="term" value="P:phosphatidylinositol dephosphorylation"/>
    <property type="evidence" value="ECO:0007669"/>
    <property type="project" value="InterPro"/>
</dbReference>